<keyword evidence="3" id="KW-1185">Reference proteome</keyword>
<dbReference type="Gene3D" id="2.60.120.1440">
    <property type="match status" value="1"/>
</dbReference>
<protein>
    <submittedName>
        <fullName evidence="2">FecR family protein</fullName>
    </submittedName>
</protein>
<dbReference type="Pfam" id="PF04773">
    <property type="entry name" value="FecR"/>
    <property type="match status" value="1"/>
</dbReference>
<dbReference type="EMBL" id="JAJBZT010000005">
    <property type="protein sequence ID" value="MCB6184075.1"/>
    <property type="molecule type" value="Genomic_DNA"/>
</dbReference>
<evidence type="ECO:0000313" key="3">
    <source>
        <dbReference type="Proteomes" id="UP001165395"/>
    </source>
</evidence>
<evidence type="ECO:0000259" key="1">
    <source>
        <dbReference type="Pfam" id="PF04773"/>
    </source>
</evidence>
<feature type="domain" description="FecR protein" evidence="1">
    <location>
        <begin position="71"/>
        <end position="175"/>
    </location>
</feature>
<dbReference type="PANTHER" id="PTHR38731">
    <property type="entry name" value="LIPL45-RELATED LIPOPROTEIN-RELATED"/>
    <property type="match status" value="1"/>
</dbReference>
<evidence type="ECO:0000313" key="2">
    <source>
        <dbReference type="EMBL" id="MCB6184075.1"/>
    </source>
</evidence>
<organism evidence="2 3">
    <name type="scientific">Leeia speluncae</name>
    <dbReference type="NCBI Taxonomy" id="2884804"/>
    <lineage>
        <taxon>Bacteria</taxon>
        <taxon>Pseudomonadati</taxon>
        <taxon>Pseudomonadota</taxon>
        <taxon>Betaproteobacteria</taxon>
        <taxon>Neisseriales</taxon>
        <taxon>Leeiaceae</taxon>
        <taxon>Leeia</taxon>
    </lineage>
</organism>
<dbReference type="RefSeq" id="WP_227180858.1">
    <property type="nucleotide sequence ID" value="NZ_JAJBZT010000005.1"/>
</dbReference>
<dbReference type="InterPro" id="IPR006860">
    <property type="entry name" value="FecR"/>
</dbReference>
<gene>
    <name evidence="2" type="ORF">LIN78_11010</name>
</gene>
<sequence length="307" mass="33525">MMNLDRYLIVEVERMAPLWKKIAFSAVAYGLVSVAWADGIKVNKLQLPAWVINSKGVQKPLVAGQALGAGDTILTGAGGRVELLVEEGSTIKLGESARFKVANIVPAKKNEGVFSSALEVIKGAFRFTTASSAKATPRRVDIKVATLTAGIRGTDLWGKANDERDLVCLLEGKIEVNYASDKVTLDQERQFYAVNRNGTTEPISIVPEEKVLKEWAPQTDLVADQAVQVADGKWSLLLSGYKYQYKAKQLQDLLVDDGVAVLVEPGKYKGKKVYFAKITQLGSEQDAEKMAQWVKTKVPDLNPAVTQ</sequence>
<accession>A0ABS8D7A2</accession>
<reference evidence="2" key="1">
    <citation type="submission" date="2021-10" db="EMBL/GenBank/DDBJ databases">
        <title>The complete genome sequence of Leeia sp. TBRC 13508.</title>
        <authorList>
            <person name="Charoenyingcharoen P."/>
            <person name="Yukphan P."/>
        </authorList>
    </citation>
    <scope>NUCLEOTIDE SEQUENCE</scope>
    <source>
        <strain evidence="2">TBRC 13508</strain>
    </source>
</reference>
<dbReference type="PANTHER" id="PTHR38731:SF1">
    <property type="entry name" value="FECR PROTEIN DOMAIN-CONTAINING PROTEIN"/>
    <property type="match status" value="1"/>
</dbReference>
<comment type="caution">
    <text evidence="2">The sequence shown here is derived from an EMBL/GenBank/DDBJ whole genome shotgun (WGS) entry which is preliminary data.</text>
</comment>
<dbReference type="Proteomes" id="UP001165395">
    <property type="component" value="Unassembled WGS sequence"/>
</dbReference>
<name>A0ABS8D7A2_9NEIS</name>
<proteinExistence type="predicted"/>